<feature type="region of interest" description="Disordered" evidence="4">
    <location>
        <begin position="312"/>
        <end position="372"/>
    </location>
</feature>
<dbReference type="GO" id="GO:0003677">
    <property type="term" value="F:DNA binding"/>
    <property type="evidence" value="ECO:0007669"/>
    <property type="project" value="UniProtKB-KW"/>
</dbReference>
<evidence type="ECO:0000256" key="3">
    <source>
        <dbReference type="ARBA" id="ARBA00023163"/>
    </source>
</evidence>
<dbReference type="Pfam" id="PF00356">
    <property type="entry name" value="LacI"/>
    <property type="match status" value="1"/>
</dbReference>
<feature type="domain" description="HTH lacI-type" evidence="5">
    <location>
        <begin position="10"/>
        <end position="64"/>
    </location>
</feature>
<dbReference type="InterPro" id="IPR046335">
    <property type="entry name" value="LacI/GalR-like_sensor"/>
</dbReference>
<dbReference type="Gene3D" id="3.40.50.2300">
    <property type="match status" value="2"/>
</dbReference>
<dbReference type="EMBL" id="JAGINT010000002">
    <property type="protein sequence ID" value="MBP2355861.1"/>
    <property type="molecule type" value="Genomic_DNA"/>
</dbReference>
<keyword evidence="7" id="KW-1185">Reference proteome</keyword>
<evidence type="ECO:0000256" key="1">
    <source>
        <dbReference type="ARBA" id="ARBA00023015"/>
    </source>
</evidence>
<evidence type="ECO:0000256" key="4">
    <source>
        <dbReference type="SAM" id="MobiDB-lite"/>
    </source>
</evidence>
<dbReference type="InterPro" id="IPR000843">
    <property type="entry name" value="HTH_LacI"/>
</dbReference>
<dbReference type="PANTHER" id="PTHR30146:SF153">
    <property type="entry name" value="LACTOSE OPERON REPRESSOR"/>
    <property type="match status" value="1"/>
</dbReference>
<gene>
    <name evidence="6" type="ORF">JOF29_006971</name>
</gene>
<comment type="caution">
    <text evidence="6">The sequence shown here is derived from an EMBL/GenBank/DDBJ whole genome shotgun (WGS) entry which is preliminary data.</text>
</comment>
<protein>
    <submittedName>
        <fullName evidence="6">DNA-binding LacI/PurR family transcriptional regulator</fullName>
    </submittedName>
</protein>
<keyword evidence="3" id="KW-0804">Transcription</keyword>
<evidence type="ECO:0000313" key="6">
    <source>
        <dbReference type="EMBL" id="MBP2355861.1"/>
    </source>
</evidence>
<organism evidence="6 7">
    <name type="scientific">Kribbella aluminosa</name>
    <dbReference type="NCBI Taxonomy" id="416017"/>
    <lineage>
        <taxon>Bacteria</taxon>
        <taxon>Bacillati</taxon>
        <taxon>Actinomycetota</taxon>
        <taxon>Actinomycetes</taxon>
        <taxon>Propionibacteriales</taxon>
        <taxon>Kribbellaceae</taxon>
        <taxon>Kribbella</taxon>
    </lineage>
</organism>
<dbReference type="PROSITE" id="PS50932">
    <property type="entry name" value="HTH_LACI_2"/>
    <property type="match status" value="1"/>
</dbReference>
<feature type="compositionally biased region" description="Polar residues" evidence="4">
    <location>
        <begin position="345"/>
        <end position="355"/>
    </location>
</feature>
<proteinExistence type="predicted"/>
<dbReference type="Gene3D" id="1.10.260.40">
    <property type="entry name" value="lambda repressor-like DNA-binding domains"/>
    <property type="match status" value="1"/>
</dbReference>
<feature type="compositionally biased region" description="Basic residues" evidence="4">
    <location>
        <begin position="361"/>
        <end position="370"/>
    </location>
</feature>
<dbReference type="InterPro" id="IPR028082">
    <property type="entry name" value="Peripla_BP_I"/>
</dbReference>
<sequence>MAESTSRRPATIHEVASLAGVSHTTVSRYLQDKDSLKPKTRVKVEFAVKTLDYRPNLVARSMRTRHTNRLAIVLAYGMHFPGRLLAAASRTAHEAGYQVEIVSVEGGPAARSARIDELARSGQVEGILAFSPITLKGKKTNRVPIVESGAYDDKLHSLAELADATPVREIIEYLAGLGHRTFLHVSGDIENFASARNRKRVYLETVERLGLRSAGVVDGDWSAQRGFDAITALPDGTDVTAVVAGNDVVAMGVVRGALARGWSVPGDLSVFGWDDEEIGRFATPSLSTVAVDREAQGRAAIQRLLAEIRGEPAPDAAGTEDQPPHIPRVDRTPTEPLTGLPPSARPSTRTATAPSCITPRGRARSRRTAKPAHSYGPVVCFGGDSCGV</sequence>
<evidence type="ECO:0000313" key="7">
    <source>
        <dbReference type="Proteomes" id="UP000755585"/>
    </source>
</evidence>
<keyword evidence="1" id="KW-0805">Transcription regulation</keyword>
<dbReference type="PROSITE" id="PS00356">
    <property type="entry name" value="HTH_LACI_1"/>
    <property type="match status" value="1"/>
</dbReference>
<evidence type="ECO:0000259" key="5">
    <source>
        <dbReference type="PROSITE" id="PS50932"/>
    </source>
</evidence>
<keyword evidence="2 6" id="KW-0238">DNA-binding</keyword>
<name>A0ABS4UW69_9ACTN</name>
<dbReference type="SUPFAM" id="SSF47413">
    <property type="entry name" value="lambda repressor-like DNA-binding domains"/>
    <property type="match status" value="1"/>
</dbReference>
<accession>A0ABS4UW69</accession>
<dbReference type="PANTHER" id="PTHR30146">
    <property type="entry name" value="LACI-RELATED TRANSCRIPTIONAL REPRESSOR"/>
    <property type="match status" value="1"/>
</dbReference>
<dbReference type="RefSeq" id="WP_209698471.1">
    <property type="nucleotide sequence ID" value="NZ_JAGINT010000002.1"/>
</dbReference>
<dbReference type="SUPFAM" id="SSF53822">
    <property type="entry name" value="Periplasmic binding protein-like I"/>
    <property type="match status" value="1"/>
</dbReference>
<dbReference type="Pfam" id="PF13377">
    <property type="entry name" value="Peripla_BP_3"/>
    <property type="match status" value="1"/>
</dbReference>
<dbReference type="InterPro" id="IPR010982">
    <property type="entry name" value="Lambda_DNA-bd_dom_sf"/>
</dbReference>
<dbReference type="Proteomes" id="UP000755585">
    <property type="component" value="Unassembled WGS sequence"/>
</dbReference>
<dbReference type="CDD" id="cd01392">
    <property type="entry name" value="HTH_LacI"/>
    <property type="match status" value="1"/>
</dbReference>
<dbReference type="SMART" id="SM00354">
    <property type="entry name" value="HTH_LACI"/>
    <property type="match status" value="1"/>
</dbReference>
<reference evidence="6 7" key="1">
    <citation type="submission" date="2021-03" db="EMBL/GenBank/DDBJ databases">
        <title>Sequencing the genomes of 1000 actinobacteria strains.</title>
        <authorList>
            <person name="Klenk H.-P."/>
        </authorList>
    </citation>
    <scope>NUCLEOTIDE SEQUENCE [LARGE SCALE GENOMIC DNA]</scope>
    <source>
        <strain evidence="6 7">DSM 18824</strain>
    </source>
</reference>
<evidence type="ECO:0000256" key="2">
    <source>
        <dbReference type="ARBA" id="ARBA00023125"/>
    </source>
</evidence>